<dbReference type="Proteomes" id="UP001372834">
    <property type="component" value="Unassembled WGS sequence"/>
</dbReference>
<reference evidence="1 2" key="1">
    <citation type="submission" date="2023-10" db="EMBL/GenBank/DDBJ databases">
        <title>Genomes of two closely related lineages of the louse Polyplax serrata with different host specificities.</title>
        <authorList>
            <person name="Martinu J."/>
            <person name="Tarabai H."/>
            <person name="Stefka J."/>
            <person name="Hypsa V."/>
        </authorList>
    </citation>
    <scope>NUCLEOTIDE SEQUENCE [LARGE SCALE GENOMIC DNA]</scope>
    <source>
        <strain evidence="1">HR10_N</strain>
    </source>
</reference>
<comment type="caution">
    <text evidence="1">The sequence shown here is derived from an EMBL/GenBank/DDBJ whole genome shotgun (WGS) entry which is preliminary data.</text>
</comment>
<protein>
    <submittedName>
        <fullName evidence="1">Uncharacterized protein</fullName>
    </submittedName>
</protein>
<accession>A0AAN8RTR6</accession>
<feature type="non-terminal residue" evidence="1">
    <location>
        <position position="1"/>
    </location>
</feature>
<dbReference type="EMBL" id="JAWJWE010000039">
    <property type="protein sequence ID" value="KAK6621393.1"/>
    <property type="molecule type" value="Genomic_DNA"/>
</dbReference>
<proteinExistence type="predicted"/>
<evidence type="ECO:0000313" key="2">
    <source>
        <dbReference type="Proteomes" id="UP001372834"/>
    </source>
</evidence>
<sequence>GKLGVTKKVTNETELYDTVDEVIVNIHEYKRKMQCLNLRRQRERERGSPLKAEGKVEICGL</sequence>
<gene>
    <name evidence="1" type="ORF">RUM43_011699</name>
</gene>
<dbReference type="AlphaFoldDB" id="A0AAN8RTR6"/>
<name>A0AAN8RTR6_POLSC</name>
<evidence type="ECO:0000313" key="1">
    <source>
        <dbReference type="EMBL" id="KAK6621393.1"/>
    </source>
</evidence>
<organism evidence="1 2">
    <name type="scientific">Polyplax serrata</name>
    <name type="common">Common mouse louse</name>
    <dbReference type="NCBI Taxonomy" id="468196"/>
    <lineage>
        <taxon>Eukaryota</taxon>
        <taxon>Metazoa</taxon>
        <taxon>Ecdysozoa</taxon>
        <taxon>Arthropoda</taxon>
        <taxon>Hexapoda</taxon>
        <taxon>Insecta</taxon>
        <taxon>Pterygota</taxon>
        <taxon>Neoptera</taxon>
        <taxon>Paraneoptera</taxon>
        <taxon>Psocodea</taxon>
        <taxon>Troctomorpha</taxon>
        <taxon>Phthiraptera</taxon>
        <taxon>Anoplura</taxon>
        <taxon>Polyplacidae</taxon>
        <taxon>Polyplax</taxon>
    </lineage>
</organism>